<keyword evidence="2" id="KW-0472">Membrane</keyword>
<accession>A0ABU6IFF7</accession>
<evidence type="ECO:0000256" key="2">
    <source>
        <dbReference type="SAM" id="Phobius"/>
    </source>
</evidence>
<evidence type="ECO:0000256" key="1">
    <source>
        <dbReference type="SAM" id="MobiDB-lite"/>
    </source>
</evidence>
<organism evidence="4 5">
    <name type="scientific">Adlercreutzia wanghongyangiae</name>
    <dbReference type="NCBI Taxonomy" id="3111451"/>
    <lineage>
        <taxon>Bacteria</taxon>
        <taxon>Bacillati</taxon>
        <taxon>Actinomycetota</taxon>
        <taxon>Coriobacteriia</taxon>
        <taxon>Eggerthellales</taxon>
        <taxon>Eggerthellaceae</taxon>
        <taxon>Adlercreutzia</taxon>
    </lineage>
</organism>
<feature type="transmembrane region" description="Helical" evidence="2">
    <location>
        <begin position="238"/>
        <end position="259"/>
    </location>
</feature>
<proteinExistence type="predicted"/>
<evidence type="ECO:0000313" key="4">
    <source>
        <dbReference type="EMBL" id="MEC4175164.1"/>
    </source>
</evidence>
<dbReference type="EMBL" id="JAYMFF010000002">
    <property type="protein sequence ID" value="MEC4175164.1"/>
    <property type="molecule type" value="Genomic_DNA"/>
</dbReference>
<protein>
    <recommendedName>
        <fullName evidence="6">LPXTG cell wall anchor domain-containing protein</fullName>
    </recommendedName>
</protein>
<keyword evidence="2" id="KW-1133">Transmembrane helix</keyword>
<evidence type="ECO:0000256" key="3">
    <source>
        <dbReference type="SAM" id="SignalP"/>
    </source>
</evidence>
<feature type="chain" id="PRO_5046433878" description="LPXTG cell wall anchor domain-containing protein" evidence="3">
    <location>
        <begin position="35"/>
        <end position="274"/>
    </location>
</feature>
<dbReference type="RefSeq" id="WP_338208777.1">
    <property type="nucleotide sequence ID" value="NZ_JAYMFF010000002.1"/>
</dbReference>
<keyword evidence="5" id="KW-1185">Reference proteome</keyword>
<feature type="region of interest" description="Disordered" evidence="1">
    <location>
        <begin position="200"/>
        <end position="233"/>
    </location>
</feature>
<feature type="signal peptide" evidence="3">
    <location>
        <begin position="1"/>
        <end position="34"/>
    </location>
</feature>
<gene>
    <name evidence="4" type="ORF">VIN30_01710</name>
</gene>
<evidence type="ECO:0008006" key="6">
    <source>
        <dbReference type="Google" id="ProtNLM"/>
    </source>
</evidence>
<evidence type="ECO:0000313" key="5">
    <source>
        <dbReference type="Proteomes" id="UP001349994"/>
    </source>
</evidence>
<feature type="compositionally biased region" description="Basic and acidic residues" evidence="1">
    <location>
        <begin position="214"/>
        <end position="231"/>
    </location>
</feature>
<comment type="caution">
    <text evidence="4">The sequence shown here is derived from an EMBL/GenBank/DDBJ whole genome shotgun (WGS) entry which is preliminary data.</text>
</comment>
<keyword evidence="2" id="KW-0812">Transmembrane</keyword>
<name>A0ABU6IFF7_9ACTN</name>
<reference evidence="4 5" key="1">
    <citation type="submission" date="2024-01" db="EMBL/GenBank/DDBJ databases">
        <title>novel species in genus Adlercreutzia.</title>
        <authorList>
            <person name="Liu X."/>
        </authorList>
    </citation>
    <scope>NUCLEOTIDE SEQUENCE [LARGE SCALE GENOMIC DNA]</scope>
    <source>
        <strain evidence="4 5">R7</strain>
    </source>
</reference>
<sequence>MKQTAMGKHIAFAGLATFMVVVAALFALVPSAFANTIEKQWTVEFTGTEMKDDGSAAIARIIGGMQPGDSAKFTVDLYESYDGAADWYMKNEVLKTMEKSFTDANSNSGGSYSYKLTFINPAGEEKVILTNEVVSGDAGSGTTKGLFDATEATGDWFFLETLAAKARAKVILEVSIDGETHGNTYFDTNAVLQLSFAAEPNATDPGVPGNGGDTPKDEEKPTQSDKPEKKLSQTGDTIRMGIIALIVALAGVVLVTAIVRRRKNDQDSKEGDAR</sequence>
<keyword evidence="3" id="KW-0732">Signal</keyword>
<dbReference type="Proteomes" id="UP001349994">
    <property type="component" value="Unassembled WGS sequence"/>
</dbReference>